<dbReference type="Pfam" id="PF00188">
    <property type="entry name" value="CAP"/>
    <property type="match status" value="1"/>
</dbReference>
<dbReference type="InterPro" id="IPR035940">
    <property type="entry name" value="CAP_sf"/>
</dbReference>
<dbReference type="STRING" id="133383.A0A1R0GV44"/>
<proteinExistence type="predicted"/>
<sequence>MTNTINHYRKINGKPPIVYSSKLSKAALIQSQYQKNGDALTHSNNDLGSLRLRINAIGKTCTLCAENVAWGQRDVKEVMESWYKSPGHKKNILSDTTEYGFAKVGDYWTQVYNRE</sequence>
<feature type="domain" description="SCP" evidence="1">
    <location>
        <begin position="3"/>
        <end position="110"/>
    </location>
</feature>
<reference evidence="2 3" key="1">
    <citation type="journal article" date="2016" name="Mol. Biol. Evol.">
        <title>Genome-Wide Survey of Gut Fungi (Harpellales) Reveals the First Horizontally Transferred Ubiquitin Gene from a Mosquito Host.</title>
        <authorList>
            <person name="Wang Y."/>
            <person name="White M.M."/>
            <person name="Kvist S."/>
            <person name="Moncalvo J.M."/>
        </authorList>
    </citation>
    <scope>NUCLEOTIDE SEQUENCE [LARGE SCALE GENOMIC DNA]</scope>
    <source>
        <strain evidence="2 3">ALG-7-W6</strain>
    </source>
</reference>
<dbReference type="CDD" id="cd05379">
    <property type="entry name" value="CAP_bacterial"/>
    <property type="match status" value="1"/>
</dbReference>
<evidence type="ECO:0000259" key="1">
    <source>
        <dbReference type="Pfam" id="PF00188"/>
    </source>
</evidence>
<dbReference type="PANTHER" id="PTHR31157">
    <property type="entry name" value="SCP DOMAIN-CONTAINING PROTEIN"/>
    <property type="match status" value="1"/>
</dbReference>
<dbReference type="PANTHER" id="PTHR31157:SF1">
    <property type="entry name" value="SCP DOMAIN-CONTAINING PROTEIN"/>
    <property type="match status" value="1"/>
</dbReference>
<protein>
    <recommendedName>
        <fullName evidence="1">SCP domain-containing protein</fullName>
    </recommendedName>
</protein>
<name>A0A1R0GV44_9FUNG</name>
<organism evidence="2 3">
    <name type="scientific">Smittium mucronatum</name>
    <dbReference type="NCBI Taxonomy" id="133383"/>
    <lineage>
        <taxon>Eukaryota</taxon>
        <taxon>Fungi</taxon>
        <taxon>Fungi incertae sedis</taxon>
        <taxon>Zoopagomycota</taxon>
        <taxon>Kickxellomycotina</taxon>
        <taxon>Harpellomycetes</taxon>
        <taxon>Harpellales</taxon>
        <taxon>Legeriomycetaceae</taxon>
        <taxon>Smittium</taxon>
    </lineage>
</organism>
<accession>A0A1R0GV44</accession>
<dbReference type="Gene3D" id="3.40.33.10">
    <property type="entry name" value="CAP"/>
    <property type="match status" value="1"/>
</dbReference>
<evidence type="ECO:0000313" key="3">
    <source>
        <dbReference type="Proteomes" id="UP000187455"/>
    </source>
</evidence>
<dbReference type="AlphaFoldDB" id="A0A1R0GV44"/>
<evidence type="ECO:0000313" key="2">
    <source>
        <dbReference type="EMBL" id="OLY80718.1"/>
    </source>
</evidence>
<dbReference type="InterPro" id="IPR014044">
    <property type="entry name" value="CAP_dom"/>
</dbReference>
<dbReference type="SUPFAM" id="SSF55797">
    <property type="entry name" value="PR-1-like"/>
    <property type="match status" value="1"/>
</dbReference>
<dbReference type="EMBL" id="LSSL01003203">
    <property type="protein sequence ID" value="OLY80718.1"/>
    <property type="molecule type" value="Genomic_DNA"/>
</dbReference>
<dbReference type="Proteomes" id="UP000187455">
    <property type="component" value="Unassembled WGS sequence"/>
</dbReference>
<gene>
    <name evidence="2" type="ORF">AYI68_g5182</name>
</gene>
<comment type="caution">
    <text evidence="2">The sequence shown here is derived from an EMBL/GenBank/DDBJ whole genome shotgun (WGS) entry which is preliminary data.</text>
</comment>
<dbReference type="OrthoDB" id="568194at2759"/>
<keyword evidence="3" id="KW-1185">Reference proteome</keyword>